<evidence type="ECO:0000313" key="14">
    <source>
        <dbReference type="Proteomes" id="UP000176504"/>
    </source>
</evidence>
<evidence type="ECO:0000256" key="1">
    <source>
        <dbReference type="ARBA" id="ARBA00007123"/>
    </source>
</evidence>
<feature type="region of interest" description="Alpha N-terminal domain (alpha-NTD)" evidence="11">
    <location>
        <begin position="1"/>
        <end position="227"/>
    </location>
</feature>
<dbReference type="EC" id="2.7.7.6" evidence="2 11"/>
<comment type="domain">
    <text evidence="11">The N-terminal domain is essential for RNAP assembly and basal transcription, whereas the C-terminal domain is involved in interaction with transcriptional regulators and with upstream promoter elements.</text>
</comment>
<evidence type="ECO:0000256" key="9">
    <source>
        <dbReference type="ARBA" id="ARBA00033070"/>
    </source>
</evidence>
<name>A0A1F4VEM2_UNCKA</name>
<feature type="domain" description="DNA-directed RNA polymerase RpoA/D/Rpb3-type" evidence="12">
    <location>
        <begin position="19"/>
        <end position="225"/>
    </location>
</feature>
<evidence type="ECO:0000256" key="4">
    <source>
        <dbReference type="ARBA" id="ARBA00022478"/>
    </source>
</evidence>
<dbReference type="InterPro" id="IPR011262">
    <property type="entry name" value="DNA-dir_RNA_pol_insert"/>
</dbReference>
<keyword evidence="6 11" id="KW-0548">Nucleotidyltransferase</keyword>
<dbReference type="InterPro" id="IPR036643">
    <property type="entry name" value="RNApol_insert_sf"/>
</dbReference>
<dbReference type="SMART" id="SM00662">
    <property type="entry name" value="RPOLD"/>
    <property type="match status" value="1"/>
</dbReference>
<dbReference type="GO" id="GO:0000428">
    <property type="term" value="C:DNA-directed RNA polymerase complex"/>
    <property type="evidence" value="ECO:0007669"/>
    <property type="project" value="UniProtKB-KW"/>
</dbReference>
<dbReference type="CDD" id="cd06928">
    <property type="entry name" value="RNAP_alpha_NTD"/>
    <property type="match status" value="1"/>
</dbReference>
<evidence type="ECO:0000256" key="3">
    <source>
        <dbReference type="ARBA" id="ARBA00015972"/>
    </source>
</evidence>
<organism evidence="13 14">
    <name type="scientific">candidate division WWE3 bacterium RIFCSPLOWO2_01_FULL_41_18</name>
    <dbReference type="NCBI Taxonomy" id="1802625"/>
    <lineage>
        <taxon>Bacteria</taxon>
        <taxon>Katanobacteria</taxon>
    </lineage>
</organism>
<sequence>MSIQPTDIKLKREEESSNKGTFVIEPLPQGYGNTLGNSLRRVLLSSLPGSAVSQVKIAGASHQFTTIKGVKEDVVEICLNLKKIRLKIHGDNPVVLKLSKTGPGDVKASDFEVSSEAKIINGDLHIATLSDKSAKLEMEVVAESGTGYVPAEERETSKIGVILLDSVFSPVTVVSYSVEPTRVGRETGLDKLVLIIETDGTIAPFEALTKASSILESFFGRISSGIEEVGGEEGVKDEDKPSTVKREDVYLEELPLPTRTVNALKKAGIKTLSDLSQTMPEELSEVKNLGDKSIEEINKLLKKEGLR</sequence>
<dbReference type="GO" id="GO:0003899">
    <property type="term" value="F:DNA-directed RNA polymerase activity"/>
    <property type="evidence" value="ECO:0007669"/>
    <property type="project" value="UniProtKB-UniRule"/>
</dbReference>
<dbReference type="FunFam" id="2.170.120.12:FF:000001">
    <property type="entry name" value="DNA-directed RNA polymerase subunit alpha"/>
    <property type="match status" value="1"/>
</dbReference>
<keyword evidence="7 11" id="KW-0804">Transcription</keyword>
<dbReference type="Gene3D" id="3.30.1360.10">
    <property type="entry name" value="RNA polymerase, RBP11-like subunit"/>
    <property type="match status" value="1"/>
</dbReference>
<dbReference type="SUPFAM" id="SSF56553">
    <property type="entry name" value="Insert subdomain of RNA polymerase alpha subunit"/>
    <property type="match status" value="1"/>
</dbReference>
<evidence type="ECO:0000313" key="13">
    <source>
        <dbReference type="EMBL" id="OGC55143.1"/>
    </source>
</evidence>
<dbReference type="Pfam" id="PF01193">
    <property type="entry name" value="RNA_pol_L"/>
    <property type="match status" value="1"/>
</dbReference>
<dbReference type="Proteomes" id="UP000176504">
    <property type="component" value="Unassembled WGS sequence"/>
</dbReference>
<evidence type="ECO:0000256" key="7">
    <source>
        <dbReference type="ARBA" id="ARBA00023163"/>
    </source>
</evidence>
<dbReference type="InterPro" id="IPR011773">
    <property type="entry name" value="DNA-dir_RpoA"/>
</dbReference>
<comment type="function">
    <text evidence="11">DNA-dependent RNA polymerase catalyzes the transcription of DNA into RNA using the four ribonucleoside triphosphates as substrates.</text>
</comment>
<comment type="caution">
    <text evidence="13">The sequence shown here is derived from an EMBL/GenBank/DDBJ whole genome shotgun (WGS) entry which is preliminary data.</text>
</comment>
<dbReference type="SUPFAM" id="SSF55257">
    <property type="entry name" value="RBP11-like subunits of RNA polymerase"/>
    <property type="match status" value="1"/>
</dbReference>
<comment type="similarity">
    <text evidence="1 11">Belongs to the RNA polymerase alpha chain family.</text>
</comment>
<dbReference type="Gene3D" id="1.10.150.20">
    <property type="entry name" value="5' to 3' exonuclease, C-terminal subdomain"/>
    <property type="match status" value="1"/>
</dbReference>
<evidence type="ECO:0000256" key="8">
    <source>
        <dbReference type="ARBA" id="ARBA00032524"/>
    </source>
</evidence>
<evidence type="ECO:0000256" key="10">
    <source>
        <dbReference type="ARBA" id="ARBA00048552"/>
    </source>
</evidence>
<evidence type="ECO:0000256" key="2">
    <source>
        <dbReference type="ARBA" id="ARBA00012418"/>
    </source>
</evidence>
<accession>A0A1F4VEM2</accession>
<dbReference type="SUPFAM" id="SSF47789">
    <property type="entry name" value="C-terminal domain of RNA polymerase alpha subunit"/>
    <property type="match status" value="1"/>
</dbReference>
<dbReference type="EMBL" id="MEVI01000003">
    <property type="protein sequence ID" value="OGC55143.1"/>
    <property type="molecule type" value="Genomic_DNA"/>
</dbReference>
<dbReference type="GO" id="GO:0006351">
    <property type="term" value="P:DNA-templated transcription"/>
    <property type="evidence" value="ECO:0007669"/>
    <property type="project" value="UniProtKB-UniRule"/>
</dbReference>
<proteinExistence type="inferred from homology"/>
<dbReference type="GO" id="GO:0003677">
    <property type="term" value="F:DNA binding"/>
    <property type="evidence" value="ECO:0007669"/>
    <property type="project" value="UniProtKB-UniRule"/>
</dbReference>
<dbReference type="HAMAP" id="MF_00059">
    <property type="entry name" value="RNApol_bact_RpoA"/>
    <property type="match status" value="1"/>
</dbReference>
<dbReference type="GO" id="GO:0046983">
    <property type="term" value="F:protein dimerization activity"/>
    <property type="evidence" value="ECO:0007669"/>
    <property type="project" value="InterPro"/>
</dbReference>
<dbReference type="GO" id="GO:0005737">
    <property type="term" value="C:cytoplasm"/>
    <property type="evidence" value="ECO:0007669"/>
    <property type="project" value="UniProtKB-ARBA"/>
</dbReference>
<gene>
    <name evidence="11" type="primary">rpoA</name>
    <name evidence="13" type="ORF">A3A78_04165</name>
</gene>
<dbReference type="NCBIfam" id="TIGR02027">
    <property type="entry name" value="rpoA"/>
    <property type="match status" value="1"/>
</dbReference>
<dbReference type="Pfam" id="PF01000">
    <property type="entry name" value="RNA_pol_A_bac"/>
    <property type="match status" value="1"/>
</dbReference>
<evidence type="ECO:0000256" key="5">
    <source>
        <dbReference type="ARBA" id="ARBA00022679"/>
    </source>
</evidence>
<dbReference type="AlphaFoldDB" id="A0A1F4VEM2"/>
<dbReference type="Gene3D" id="2.170.120.12">
    <property type="entry name" value="DNA-directed RNA polymerase, insert domain"/>
    <property type="match status" value="1"/>
</dbReference>
<dbReference type="InterPro" id="IPR036603">
    <property type="entry name" value="RBP11-like"/>
</dbReference>
<dbReference type="InterPro" id="IPR011263">
    <property type="entry name" value="DNA-dir_RNA_pol_RpoA/D/Rpb3"/>
</dbReference>
<comment type="catalytic activity">
    <reaction evidence="10 11">
        <text>RNA(n) + a ribonucleoside 5'-triphosphate = RNA(n+1) + diphosphate</text>
        <dbReference type="Rhea" id="RHEA:21248"/>
        <dbReference type="Rhea" id="RHEA-COMP:14527"/>
        <dbReference type="Rhea" id="RHEA-COMP:17342"/>
        <dbReference type="ChEBI" id="CHEBI:33019"/>
        <dbReference type="ChEBI" id="CHEBI:61557"/>
        <dbReference type="ChEBI" id="CHEBI:140395"/>
        <dbReference type="EC" id="2.7.7.6"/>
    </reaction>
</comment>
<evidence type="ECO:0000256" key="11">
    <source>
        <dbReference type="HAMAP-Rule" id="MF_00059"/>
    </source>
</evidence>
<keyword evidence="4 11" id="KW-0240">DNA-directed RNA polymerase</keyword>
<protein>
    <recommendedName>
        <fullName evidence="3 11">DNA-directed RNA polymerase subunit alpha</fullName>
        <shortName evidence="11">RNAP subunit alpha</shortName>
        <ecNumber evidence="2 11">2.7.7.6</ecNumber>
    </recommendedName>
    <alternativeName>
        <fullName evidence="9 11">RNA polymerase subunit alpha</fullName>
    </alternativeName>
    <alternativeName>
        <fullName evidence="8 11">Transcriptase subunit alpha</fullName>
    </alternativeName>
</protein>
<comment type="subunit">
    <text evidence="11">Homodimer. The RNAP catalytic core consists of 2 alpha, 1 beta, 1 beta' and 1 omega subunit. When a sigma factor is associated with the core the holoenzyme is formed, which can initiate transcription.</text>
</comment>
<reference evidence="13 14" key="1">
    <citation type="journal article" date="2016" name="Nat. Commun.">
        <title>Thousands of microbial genomes shed light on interconnected biogeochemical processes in an aquifer system.</title>
        <authorList>
            <person name="Anantharaman K."/>
            <person name="Brown C.T."/>
            <person name="Hug L.A."/>
            <person name="Sharon I."/>
            <person name="Castelle C.J."/>
            <person name="Probst A.J."/>
            <person name="Thomas B.C."/>
            <person name="Singh A."/>
            <person name="Wilkins M.J."/>
            <person name="Karaoz U."/>
            <person name="Brodie E.L."/>
            <person name="Williams K.H."/>
            <person name="Hubbard S.S."/>
            <person name="Banfield J.F."/>
        </authorList>
    </citation>
    <scope>NUCLEOTIDE SEQUENCE [LARGE SCALE GENOMIC DNA]</scope>
</reference>
<evidence type="ECO:0000256" key="6">
    <source>
        <dbReference type="ARBA" id="ARBA00022695"/>
    </source>
</evidence>
<keyword evidence="5 11" id="KW-0808">Transferase</keyword>
<evidence type="ECO:0000259" key="12">
    <source>
        <dbReference type="SMART" id="SM00662"/>
    </source>
</evidence>
<feature type="region of interest" description="Alpha C-terminal domain (alpha-CTD)" evidence="11">
    <location>
        <begin position="243"/>
        <end position="307"/>
    </location>
</feature>
<dbReference type="Pfam" id="PF03118">
    <property type="entry name" value="RNA_pol_A_CTD"/>
    <property type="match status" value="1"/>
</dbReference>
<dbReference type="InterPro" id="IPR011260">
    <property type="entry name" value="RNAP_asu_C"/>
</dbReference>
<dbReference type="NCBIfam" id="NF003519">
    <property type="entry name" value="PRK05182.2-5"/>
    <property type="match status" value="1"/>
</dbReference>